<dbReference type="HOGENOM" id="CLU_016891_0_0_7"/>
<keyword evidence="11 16" id="KW-0694">RNA-binding</keyword>
<dbReference type="eggNOG" id="COG0072">
    <property type="taxonomic scope" value="Bacteria"/>
</dbReference>
<sequence length="807" mass="88456">MKISLKWLNDFIDVAEYAAQPQVLADILTKAGLEVEEIQDRARDFANVVVGHIQVKDKHPNADKLSLCQVEVAAGKVEQIVCGAQNHKAGDKVIVALPGAVLPGNFAIKKSKIRDVESNGMLCSYKELGMAETSDGIAILPVDAVVGQSFAEFSGLDDVTFELKVTPNRADCLSHYGLARELGCLLGKPVKSPEVLTKFASGSTRQKIKLEVKNTELCPRYCGRYIANVKVGPSPAWLVQRLEAVGQNSINNVVDITNYVMLEMGQPLHAFDADRLEKSEVQVRSAVKGETFKTLKEQDLTLSGEELLICDGVKAVALAGVIGGLNSGVSEATKNIFLESAFFNAMSTRKSSRVHGVETDSAYRFSRGVDPSSTATIMDRAALLIQQVAGGEVYGDAYDVNSRPQTPKKIRISLQTVTDRLGYSVDKELFLKFMGGLQIQVNDLGGGEYEMTPPLFRFDLEQDMDLVEEYARLHGYEHIQENIPALHVQPTVHDANYMLNQKVSQFLRAEGYNQAFNYAFTSDHAESTWLGDIKGHSQQGLATDVSAIKIRNPLSEELNVMRRSLSQGLWKNTLENIRSGSSFGALFEIGSVFSKTDSFVESSRLGLIAWGSQLGLYSSKAPLVYSLRSSIEKLLQSLNITAYSFVTSAQTPSFLHIGQWAQLVVEGQPVGYIGSVHPRLLDQEKVRVPVVVAELNLQQILKGQPRPLKFKSLSKFQPVERDFAFVMATDKVIGDLLKEAKKSCGALLKDLSVFDIYEGDKLPQGQKSVALRAQFQGADAALTDADIQQVSQKLIDAAKKSVAAELR</sequence>
<dbReference type="InterPro" id="IPR020825">
    <property type="entry name" value="Phe-tRNA_synthase-like_B3/B4"/>
</dbReference>
<evidence type="ECO:0000256" key="8">
    <source>
        <dbReference type="ARBA" id="ARBA00022741"/>
    </source>
</evidence>
<feature type="domain" description="FDX-ACB" evidence="18">
    <location>
        <begin position="714"/>
        <end position="807"/>
    </location>
</feature>
<keyword evidence="21" id="KW-1185">Reference proteome</keyword>
<evidence type="ECO:0000256" key="5">
    <source>
        <dbReference type="ARBA" id="ARBA00022555"/>
    </source>
</evidence>
<dbReference type="PROSITE" id="PS51483">
    <property type="entry name" value="B5"/>
    <property type="match status" value="1"/>
</dbReference>
<dbReference type="Pfam" id="PF17759">
    <property type="entry name" value="tRNA_synthFbeta"/>
    <property type="match status" value="1"/>
</dbReference>
<keyword evidence="12 15" id="KW-0648">Protein biosynthesis</keyword>
<dbReference type="PROSITE" id="PS50886">
    <property type="entry name" value="TRBD"/>
    <property type="match status" value="1"/>
</dbReference>
<dbReference type="Pfam" id="PF01588">
    <property type="entry name" value="tRNA_bind"/>
    <property type="match status" value="1"/>
</dbReference>
<dbReference type="InterPro" id="IPR036690">
    <property type="entry name" value="Fdx_antiC-bd_sf"/>
</dbReference>
<dbReference type="FunFam" id="2.40.50.140:FF:000045">
    <property type="entry name" value="Phenylalanine--tRNA ligase beta subunit"/>
    <property type="match status" value="1"/>
</dbReference>
<dbReference type="PATRIC" id="fig|1184267.3.peg.1506"/>
<accession>M4VCE5</accession>
<dbReference type="RefSeq" id="WP_015470196.1">
    <property type="nucleotide sequence ID" value="NC_020813.1"/>
</dbReference>
<evidence type="ECO:0000256" key="7">
    <source>
        <dbReference type="ARBA" id="ARBA00022723"/>
    </source>
</evidence>
<feature type="binding site" evidence="15">
    <location>
        <position position="465"/>
    </location>
    <ligand>
        <name>Mg(2+)</name>
        <dbReference type="ChEBI" id="CHEBI:18420"/>
        <note>shared with alpha subunit</note>
    </ligand>
</feature>
<feature type="binding site" evidence="15">
    <location>
        <position position="468"/>
    </location>
    <ligand>
        <name>Mg(2+)</name>
        <dbReference type="ChEBI" id="CHEBI:18420"/>
        <note>shared with alpha subunit</note>
    </ligand>
</feature>
<dbReference type="Gene3D" id="3.30.56.10">
    <property type="match status" value="2"/>
</dbReference>
<dbReference type="InterPro" id="IPR045060">
    <property type="entry name" value="Phe-tRNA-ligase_IIc_bsu"/>
</dbReference>
<keyword evidence="10 15" id="KW-0460">Magnesium</keyword>
<evidence type="ECO:0000256" key="6">
    <source>
        <dbReference type="ARBA" id="ARBA00022598"/>
    </source>
</evidence>
<protein>
    <recommendedName>
        <fullName evidence="15">Phenylalanine--tRNA ligase beta subunit</fullName>
        <ecNumber evidence="15">6.1.1.20</ecNumber>
    </recommendedName>
    <alternativeName>
        <fullName evidence="15">Phenylalanyl-tRNA synthetase beta subunit</fullName>
        <shortName evidence="15">PheRS</shortName>
    </alternativeName>
</protein>
<dbReference type="Gene3D" id="3.30.930.10">
    <property type="entry name" value="Bira Bifunctional Protein, Domain 2"/>
    <property type="match status" value="1"/>
</dbReference>
<feature type="domain" description="TRNA-binding" evidence="17">
    <location>
        <begin position="42"/>
        <end position="151"/>
    </location>
</feature>
<dbReference type="SUPFAM" id="SSF56037">
    <property type="entry name" value="PheT/TilS domain"/>
    <property type="match status" value="1"/>
</dbReference>
<comment type="similarity">
    <text evidence="2 15">Belongs to the phenylalanyl-tRNA synthetase beta subunit family. Type 1 subfamily.</text>
</comment>
<gene>
    <name evidence="15" type="primary">pheT</name>
    <name evidence="20" type="ORF">A11Q_1490</name>
</gene>
<evidence type="ECO:0000313" key="21">
    <source>
        <dbReference type="Proteomes" id="UP000012040"/>
    </source>
</evidence>
<dbReference type="SUPFAM" id="SSF46955">
    <property type="entry name" value="Putative DNA-binding domain"/>
    <property type="match status" value="1"/>
</dbReference>
<dbReference type="SMART" id="SM00873">
    <property type="entry name" value="B3_4"/>
    <property type="match status" value="1"/>
</dbReference>
<dbReference type="InterPro" id="IPR005121">
    <property type="entry name" value="Fdx_antiC-bd"/>
</dbReference>
<dbReference type="Pfam" id="PF03483">
    <property type="entry name" value="B3_4"/>
    <property type="match status" value="1"/>
</dbReference>
<comment type="subcellular location">
    <subcellularLocation>
        <location evidence="1 15">Cytoplasm</location>
    </subcellularLocation>
</comment>
<keyword evidence="13 15" id="KW-0030">Aminoacyl-tRNA synthetase</keyword>
<evidence type="ECO:0000256" key="16">
    <source>
        <dbReference type="PROSITE-ProRule" id="PRU00209"/>
    </source>
</evidence>
<dbReference type="FunFam" id="3.50.40.10:FF:000001">
    <property type="entry name" value="Phenylalanine--tRNA ligase beta subunit"/>
    <property type="match status" value="1"/>
</dbReference>
<keyword evidence="9 15" id="KW-0067">ATP-binding</keyword>
<dbReference type="EMBL" id="CP003537">
    <property type="protein sequence ID" value="AGH95706.1"/>
    <property type="molecule type" value="Genomic_DNA"/>
</dbReference>
<evidence type="ECO:0000256" key="13">
    <source>
        <dbReference type="ARBA" id="ARBA00023146"/>
    </source>
</evidence>
<dbReference type="SUPFAM" id="SSF54991">
    <property type="entry name" value="Anticodon-binding domain of PheRS"/>
    <property type="match status" value="1"/>
</dbReference>
<evidence type="ECO:0000256" key="4">
    <source>
        <dbReference type="ARBA" id="ARBA00022490"/>
    </source>
</evidence>
<keyword evidence="5 16" id="KW-0820">tRNA-binding</keyword>
<dbReference type="GO" id="GO:0000049">
    <property type="term" value="F:tRNA binding"/>
    <property type="evidence" value="ECO:0007669"/>
    <property type="project" value="UniProtKB-UniRule"/>
</dbReference>
<evidence type="ECO:0000256" key="3">
    <source>
        <dbReference type="ARBA" id="ARBA00011209"/>
    </source>
</evidence>
<dbReference type="Pfam" id="PF03484">
    <property type="entry name" value="B5"/>
    <property type="match status" value="1"/>
</dbReference>
<dbReference type="InterPro" id="IPR033714">
    <property type="entry name" value="tRNA_bind_bactPheRS"/>
</dbReference>
<keyword evidence="4 15" id="KW-0963">Cytoplasm</keyword>
<dbReference type="PANTHER" id="PTHR10947">
    <property type="entry name" value="PHENYLALANYL-TRNA SYNTHETASE BETA CHAIN AND LEUCINE-RICH REPEAT-CONTAINING PROTEIN 47"/>
    <property type="match status" value="1"/>
</dbReference>
<dbReference type="GO" id="GO:0006432">
    <property type="term" value="P:phenylalanyl-tRNA aminoacylation"/>
    <property type="evidence" value="ECO:0007669"/>
    <property type="project" value="UniProtKB-UniRule"/>
</dbReference>
<evidence type="ECO:0000313" key="20">
    <source>
        <dbReference type="EMBL" id="AGH95706.1"/>
    </source>
</evidence>
<name>M4VCE5_9BACT</name>
<comment type="cofactor">
    <cofactor evidence="15">
        <name>Mg(2+)</name>
        <dbReference type="ChEBI" id="CHEBI:18420"/>
    </cofactor>
    <text evidence="15">Binds 2 magnesium ions per tetramer.</text>
</comment>
<dbReference type="OrthoDB" id="5287145at2"/>
<evidence type="ECO:0000259" key="19">
    <source>
        <dbReference type="PROSITE" id="PS51483"/>
    </source>
</evidence>
<dbReference type="EC" id="6.1.1.20" evidence="15"/>
<dbReference type="GO" id="GO:0004826">
    <property type="term" value="F:phenylalanine-tRNA ligase activity"/>
    <property type="evidence" value="ECO:0007669"/>
    <property type="project" value="UniProtKB-UniRule"/>
</dbReference>
<reference evidence="20 21" key="1">
    <citation type="journal article" date="2013" name="ISME J.">
        <title>By their genes ye shall know them: genomic signatures of predatory bacteria.</title>
        <authorList>
            <person name="Pasternak Z."/>
            <person name="Pietrokovski S."/>
            <person name="Rotem O."/>
            <person name="Gophna U."/>
            <person name="Lurie-Weinberger M.N."/>
            <person name="Jurkevitch E."/>
        </authorList>
    </citation>
    <scope>NUCLEOTIDE SEQUENCE [LARGE SCALE GENOMIC DNA]</scope>
    <source>
        <strain evidence="20 21">JSS</strain>
    </source>
</reference>
<dbReference type="SUPFAM" id="SSF50249">
    <property type="entry name" value="Nucleic acid-binding proteins"/>
    <property type="match status" value="1"/>
</dbReference>
<evidence type="ECO:0000256" key="1">
    <source>
        <dbReference type="ARBA" id="ARBA00004496"/>
    </source>
</evidence>
<feature type="binding site" evidence="15">
    <location>
        <position position="459"/>
    </location>
    <ligand>
        <name>Mg(2+)</name>
        <dbReference type="ChEBI" id="CHEBI:18420"/>
        <note>shared with alpha subunit</note>
    </ligand>
</feature>
<evidence type="ECO:0000256" key="2">
    <source>
        <dbReference type="ARBA" id="ARBA00008653"/>
    </source>
</evidence>
<comment type="catalytic activity">
    <reaction evidence="14 15">
        <text>tRNA(Phe) + L-phenylalanine + ATP = L-phenylalanyl-tRNA(Phe) + AMP + diphosphate + H(+)</text>
        <dbReference type="Rhea" id="RHEA:19413"/>
        <dbReference type="Rhea" id="RHEA-COMP:9668"/>
        <dbReference type="Rhea" id="RHEA-COMP:9699"/>
        <dbReference type="ChEBI" id="CHEBI:15378"/>
        <dbReference type="ChEBI" id="CHEBI:30616"/>
        <dbReference type="ChEBI" id="CHEBI:33019"/>
        <dbReference type="ChEBI" id="CHEBI:58095"/>
        <dbReference type="ChEBI" id="CHEBI:78442"/>
        <dbReference type="ChEBI" id="CHEBI:78531"/>
        <dbReference type="ChEBI" id="CHEBI:456215"/>
        <dbReference type="EC" id="6.1.1.20"/>
    </reaction>
</comment>
<dbReference type="InterPro" id="IPR041616">
    <property type="entry name" value="PheRS_beta_core"/>
</dbReference>
<evidence type="ECO:0000256" key="12">
    <source>
        <dbReference type="ARBA" id="ARBA00022917"/>
    </source>
</evidence>
<comment type="subunit">
    <text evidence="3 15">Tetramer of two alpha and two beta subunits.</text>
</comment>
<dbReference type="NCBIfam" id="TIGR00472">
    <property type="entry name" value="pheT_bact"/>
    <property type="match status" value="1"/>
</dbReference>
<dbReference type="PROSITE" id="PS51447">
    <property type="entry name" value="FDX_ACB"/>
    <property type="match status" value="1"/>
</dbReference>
<evidence type="ECO:0000259" key="18">
    <source>
        <dbReference type="PROSITE" id="PS51447"/>
    </source>
</evidence>
<keyword evidence="6 15" id="KW-0436">Ligase</keyword>
<dbReference type="Proteomes" id="UP000012040">
    <property type="component" value="Chromosome"/>
</dbReference>
<proteinExistence type="inferred from homology"/>
<dbReference type="HAMAP" id="MF_00283">
    <property type="entry name" value="Phe_tRNA_synth_beta1"/>
    <property type="match status" value="1"/>
</dbReference>
<evidence type="ECO:0000259" key="17">
    <source>
        <dbReference type="PROSITE" id="PS50886"/>
    </source>
</evidence>
<dbReference type="InterPro" id="IPR009061">
    <property type="entry name" value="DNA-bd_dom_put_sf"/>
</dbReference>
<dbReference type="STRING" id="1184267.A11Q_1490"/>
<organism evidence="20 21">
    <name type="scientific">Pseudobdellovibrio exovorus JSS</name>
    <dbReference type="NCBI Taxonomy" id="1184267"/>
    <lineage>
        <taxon>Bacteria</taxon>
        <taxon>Pseudomonadati</taxon>
        <taxon>Bdellovibrionota</taxon>
        <taxon>Bdellovibrionia</taxon>
        <taxon>Bdellovibrionales</taxon>
        <taxon>Pseudobdellovibrionaceae</taxon>
        <taxon>Pseudobdellovibrio</taxon>
    </lineage>
</organism>
<dbReference type="SMART" id="SM00896">
    <property type="entry name" value="FDX-ACB"/>
    <property type="match status" value="1"/>
</dbReference>
<dbReference type="InterPro" id="IPR045864">
    <property type="entry name" value="aa-tRNA-synth_II/BPL/LPL"/>
</dbReference>
<evidence type="ECO:0000256" key="11">
    <source>
        <dbReference type="ARBA" id="ARBA00022884"/>
    </source>
</evidence>
<dbReference type="PANTHER" id="PTHR10947:SF0">
    <property type="entry name" value="PHENYLALANINE--TRNA LIGASE BETA SUBUNIT"/>
    <property type="match status" value="1"/>
</dbReference>
<dbReference type="InterPro" id="IPR012340">
    <property type="entry name" value="NA-bd_OB-fold"/>
</dbReference>
<dbReference type="AlphaFoldDB" id="M4VCE5"/>
<dbReference type="SMART" id="SM00874">
    <property type="entry name" value="B5"/>
    <property type="match status" value="1"/>
</dbReference>
<dbReference type="NCBIfam" id="NF045760">
    <property type="entry name" value="YtpR"/>
    <property type="match status" value="1"/>
</dbReference>
<keyword evidence="7 15" id="KW-0479">Metal-binding</keyword>
<dbReference type="GO" id="GO:0000287">
    <property type="term" value="F:magnesium ion binding"/>
    <property type="evidence" value="ECO:0007669"/>
    <property type="project" value="UniProtKB-UniRule"/>
</dbReference>
<feature type="binding site" evidence="15">
    <location>
        <position position="469"/>
    </location>
    <ligand>
        <name>Mg(2+)</name>
        <dbReference type="ChEBI" id="CHEBI:18420"/>
        <note>shared with alpha subunit</note>
    </ligand>
</feature>
<dbReference type="KEGG" id="bex:A11Q_1490"/>
<evidence type="ECO:0000256" key="10">
    <source>
        <dbReference type="ARBA" id="ARBA00022842"/>
    </source>
</evidence>
<dbReference type="Gene3D" id="2.40.50.140">
    <property type="entry name" value="Nucleic acid-binding proteins"/>
    <property type="match status" value="1"/>
</dbReference>
<dbReference type="GO" id="GO:0005524">
    <property type="term" value="F:ATP binding"/>
    <property type="evidence" value="ECO:0007669"/>
    <property type="project" value="UniProtKB-UniRule"/>
</dbReference>
<dbReference type="CDD" id="cd02796">
    <property type="entry name" value="tRNA_bind_bactPheRS"/>
    <property type="match status" value="1"/>
</dbReference>
<dbReference type="CDD" id="cd00769">
    <property type="entry name" value="PheRS_beta_core"/>
    <property type="match status" value="1"/>
</dbReference>
<dbReference type="InterPro" id="IPR002547">
    <property type="entry name" value="tRNA-bd_dom"/>
</dbReference>
<dbReference type="InterPro" id="IPR005146">
    <property type="entry name" value="B3/B4_tRNA-bd"/>
</dbReference>
<dbReference type="GO" id="GO:0009328">
    <property type="term" value="C:phenylalanine-tRNA ligase complex"/>
    <property type="evidence" value="ECO:0007669"/>
    <property type="project" value="TreeGrafter"/>
</dbReference>
<dbReference type="Pfam" id="PF03147">
    <property type="entry name" value="FDX-ACB"/>
    <property type="match status" value="1"/>
</dbReference>
<dbReference type="Gene3D" id="3.30.70.380">
    <property type="entry name" value="Ferrodoxin-fold anticodon-binding domain"/>
    <property type="match status" value="1"/>
</dbReference>
<evidence type="ECO:0000256" key="14">
    <source>
        <dbReference type="ARBA" id="ARBA00049255"/>
    </source>
</evidence>
<evidence type="ECO:0000256" key="15">
    <source>
        <dbReference type="HAMAP-Rule" id="MF_00283"/>
    </source>
</evidence>
<keyword evidence="8 15" id="KW-0547">Nucleotide-binding</keyword>
<dbReference type="SUPFAM" id="SSF55681">
    <property type="entry name" value="Class II aaRS and biotin synthetases"/>
    <property type="match status" value="1"/>
</dbReference>
<dbReference type="InterPro" id="IPR005147">
    <property type="entry name" value="tRNA_synthase_B5-dom"/>
</dbReference>
<dbReference type="InterPro" id="IPR004532">
    <property type="entry name" value="Phe-tRNA-ligase_IIc_bsu_bact"/>
</dbReference>
<feature type="domain" description="B5" evidence="19">
    <location>
        <begin position="405"/>
        <end position="481"/>
    </location>
</feature>
<dbReference type="Gene3D" id="3.50.40.10">
    <property type="entry name" value="Phenylalanyl-trna Synthetase, Chain B, domain 3"/>
    <property type="match status" value="1"/>
</dbReference>
<evidence type="ECO:0000256" key="9">
    <source>
        <dbReference type="ARBA" id="ARBA00022840"/>
    </source>
</evidence>